<proteinExistence type="predicted"/>
<protein>
    <submittedName>
        <fullName evidence="2">Uncharacterized protein</fullName>
    </submittedName>
</protein>
<evidence type="ECO:0000256" key="1">
    <source>
        <dbReference type="SAM" id="MobiDB-lite"/>
    </source>
</evidence>
<evidence type="ECO:0000313" key="3">
    <source>
        <dbReference type="Proteomes" id="UP001497516"/>
    </source>
</evidence>
<accession>A0AAV2GNQ3</accession>
<evidence type="ECO:0000313" key="2">
    <source>
        <dbReference type="EMBL" id="CAL1412391.1"/>
    </source>
</evidence>
<organism evidence="2 3">
    <name type="scientific">Linum trigynum</name>
    <dbReference type="NCBI Taxonomy" id="586398"/>
    <lineage>
        <taxon>Eukaryota</taxon>
        <taxon>Viridiplantae</taxon>
        <taxon>Streptophyta</taxon>
        <taxon>Embryophyta</taxon>
        <taxon>Tracheophyta</taxon>
        <taxon>Spermatophyta</taxon>
        <taxon>Magnoliopsida</taxon>
        <taxon>eudicotyledons</taxon>
        <taxon>Gunneridae</taxon>
        <taxon>Pentapetalae</taxon>
        <taxon>rosids</taxon>
        <taxon>fabids</taxon>
        <taxon>Malpighiales</taxon>
        <taxon>Linaceae</taxon>
        <taxon>Linum</taxon>
    </lineage>
</organism>
<dbReference type="AlphaFoldDB" id="A0AAV2GNQ3"/>
<keyword evidence="3" id="KW-1185">Reference proteome</keyword>
<dbReference type="Proteomes" id="UP001497516">
    <property type="component" value="Chromosome 9"/>
</dbReference>
<reference evidence="2 3" key="1">
    <citation type="submission" date="2024-04" db="EMBL/GenBank/DDBJ databases">
        <authorList>
            <person name="Fracassetti M."/>
        </authorList>
    </citation>
    <scope>NUCLEOTIDE SEQUENCE [LARGE SCALE GENOMIC DNA]</scope>
</reference>
<dbReference type="EMBL" id="OZ034822">
    <property type="protein sequence ID" value="CAL1412391.1"/>
    <property type="molecule type" value="Genomic_DNA"/>
</dbReference>
<feature type="region of interest" description="Disordered" evidence="1">
    <location>
        <begin position="115"/>
        <end position="146"/>
    </location>
</feature>
<name>A0AAV2GNQ3_9ROSI</name>
<gene>
    <name evidence="2" type="ORF">LTRI10_LOCUS51689</name>
</gene>
<sequence>MHSDSNVAATNRGRNCSSIDGDSLVPSTHRRFPAATSLKTARIFGKCRDLVVFREEICKDIAQLGFISRYAMEIDALPQRHDCAATRRVRILSAFSSYRLSTFCCSRYFRDSTASALPTRNSDKGEAKEGDEEDESHPVAVGLPLR</sequence>